<dbReference type="Pfam" id="PF03171">
    <property type="entry name" value="2OG-FeII_Oxy"/>
    <property type="match status" value="1"/>
</dbReference>
<proteinExistence type="predicted"/>
<dbReference type="EMBL" id="ML769581">
    <property type="protein sequence ID" value="KAE9393094.1"/>
    <property type="molecule type" value="Genomic_DNA"/>
</dbReference>
<dbReference type="Proteomes" id="UP000799118">
    <property type="component" value="Unassembled WGS sequence"/>
</dbReference>
<evidence type="ECO:0000259" key="2">
    <source>
        <dbReference type="Pfam" id="PF14226"/>
    </source>
</evidence>
<dbReference type="InterPro" id="IPR050231">
    <property type="entry name" value="Iron_ascorbate_oxido_reductase"/>
</dbReference>
<gene>
    <name evidence="3" type="ORF">BT96DRAFT_887527</name>
</gene>
<keyword evidence="4" id="KW-1185">Reference proteome</keyword>
<feature type="domain" description="Non-haem dioxygenase N-terminal" evidence="2">
    <location>
        <begin position="26"/>
        <end position="125"/>
    </location>
</feature>
<sequence length="369" mass="42318">MTPPQIPPYVPHPPTQYKLDYAPLIVIDLSTFDRSHEDQVRLAQQLKDAAHNTGFWMVTGHGITDAEMNRQLSIGQAFYKEPIESKRQYPCDFSNGSYLGYREPVRFIADTDVKENHEALNIAKFTNEGCRFPLHDFIVPFADEIKDFQLKIWKFILKKLLILCAILLELPEQHFVKLHDYAKKSDDYLCYKIYHPRTDEQTTCSLSTYVDTDFGSMTLVFSGTQTVSGLQIRTPTGEWKHVKSIPGGITVNAADTLAMITDGYFKSTVHAVHRPPPDQDKFDRLALLYFLRLADDADVVPAPSPLLERIGWKKETREAMTATNEGDAPIKGEEWMKARVRAYNHRETIESTNEPEHFTYRGLQVQVQY</sequence>
<dbReference type="OrthoDB" id="406156at2759"/>
<evidence type="ECO:0000313" key="3">
    <source>
        <dbReference type="EMBL" id="KAE9393094.1"/>
    </source>
</evidence>
<evidence type="ECO:0000313" key="4">
    <source>
        <dbReference type="Proteomes" id="UP000799118"/>
    </source>
</evidence>
<reference evidence="3" key="1">
    <citation type="journal article" date="2019" name="Environ. Microbiol.">
        <title>Fungal ecological strategies reflected in gene transcription - a case study of two litter decomposers.</title>
        <authorList>
            <person name="Barbi F."/>
            <person name="Kohler A."/>
            <person name="Barry K."/>
            <person name="Baskaran P."/>
            <person name="Daum C."/>
            <person name="Fauchery L."/>
            <person name="Ihrmark K."/>
            <person name="Kuo A."/>
            <person name="LaButti K."/>
            <person name="Lipzen A."/>
            <person name="Morin E."/>
            <person name="Grigoriev I.V."/>
            <person name="Henrissat B."/>
            <person name="Lindahl B."/>
            <person name="Martin F."/>
        </authorList>
    </citation>
    <scope>NUCLEOTIDE SEQUENCE</scope>
    <source>
        <strain evidence="3">JB14</strain>
    </source>
</reference>
<dbReference type="SUPFAM" id="SSF51197">
    <property type="entry name" value="Clavaminate synthase-like"/>
    <property type="match status" value="1"/>
</dbReference>
<dbReference type="Pfam" id="PF14226">
    <property type="entry name" value="DIOX_N"/>
    <property type="match status" value="1"/>
</dbReference>
<name>A0A6A4H6X5_9AGAR</name>
<dbReference type="PANTHER" id="PTHR47990">
    <property type="entry name" value="2-OXOGLUTARATE (2OG) AND FE(II)-DEPENDENT OXYGENASE SUPERFAMILY PROTEIN-RELATED"/>
    <property type="match status" value="1"/>
</dbReference>
<evidence type="ECO:0000259" key="1">
    <source>
        <dbReference type="Pfam" id="PF03171"/>
    </source>
</evidence>
<feature type="domain" description="Isopenicillin N synthase-like Fe(2+) 2OG dioxygenase" evidence="1">
    <location>
        <begin position="190"/>
        <end position="291"/>
    </location>
</feature>
<dbReference type="InterPro" id="IPR044861">
    <property type="entry name" value="IPNS-like_FE2OG_OXY"/>
</dbReference>
<dbReference type="InterPro" id="IPR026992">
    <property type="entry name" value="DIOX_N"/>
</dbReference>
<organism evidence="3 4">
    <name type="scientific">Gymnopus androsaceus JB14</name>
    <dbReference type="NCBI Taxonomy" id="1447944"/>
    <lineage>
        <taxon>Eukaryota</taxon>
        <taxon>Fungi</taxon>
        <taxon>Dikarya</taxon>
        <taxon>Basidiomycota</taxon>
        <taxon>Agaricomycotina</taxon>
        <taxon>Agaricomycetes</taxon>
        <taxon>Agaricomycetidae</taxon>
        <taxon>Agaricales</taxon>
        <taxon>Marasmiineae</taxon>
        <taxon>Omphalotaceae</taxon>
        <taxon>Gymnopus</taxon>
    </lineage>
</organism>
<dbReference type="AlphaFoldDB" id="A0A6A4H6X5"/>
<dbReference type="InterPro" id="IPR027443">
    <property type="entry name" value="IPNS-like_sf"/>
</dbReference>
<protein>
    <submittedName>
        <fullName evidence="3">Clavaminate synthase-like protein</fullName>
    </submittedName>
</protein>
<dbReference type="Gene3D" id="2.60.120.330">
    <property type="entry name" value="B-lactam Antibiotic, Isopenicillin N Synthase, Chain"/>
    <property type="match status" value="1"/>
</dbReference>
<accession>A0A6A4H6X5</accession>